<evidence type="ECO:0000256" key="5">
    <source>
        <dbReference type="SAM" id="MobiDB-lite"/>
    </source>
</evidence>
<dbReference type="EMBL" id="FOTY01000001">
    <property type="protein sequence ID" value="SFL47702.1"/>
    <property type="molecule type" value="Genomic_DNA"/>
</dbReference>
<dbReference type="InterPro" id="IPR016152">
    <property type="entry name" value="PTrfase/Anion_transptr"/>
</dbReference>
<dbReference type="Gene3D" id="3.40.930.10">
    <property type="entry name" value="Mannitol-specific EII, Chain A"/>
    <property type="match status" value="1"/>
</dbReference>
<accession>A0A1I4HZU8</accession>
<feature type="domain" description="PTS EIIB type-2" evidence="7">
    <location>
        <begin position="422"/>
        <end position="511"/>
    </location>
</feature>
<proteinExistence type="predicted"/>
<evidence type="ECO:0000313" key="9">
    <source>
        <dbReference type="EMBL" id="SFL47702.1"/>
    </source>
</evidence>
<evidence type="ECO:0000256" key="2">
    <source>
        <dbReference type="ARBA" id="ARBA00022737"/>
    </source>
</evidence>
<evidence type="ECO:0000259" key="6">
    <source>
        <dbReference type="PROSITE" id="PS51094"/>
    </source>
</evidence>
<dbReference type="CDD" id="cd05568">
    <property type="entry name" value="PTS_IIB_bgl_like"/>
    <property type="match status" value="1"/>
</dbReference>
<feature type="domain" description="PTS EIIA type-2" evidence="6">
    <location>
        <begin position="550"/>
        <end position="697"/>
    </location>
</feature>
<protein>
    <submittedName>
        <fullName evidence="9">Mannitol operon transcriptional antiterminator</fullName>
    </submittedName>
</protein>
<keyword evidence="2" id="KW-0677">Repeat</keyword>
<dbReference type="GO" id="GO:0006355">
    <property type="term" value="P:regulation of DNA-templated transcription"/>
    <property type="evidence" value="ECO:0007669"/>
    <property type="project" value="InterPro"/>
</dbReference>
<dbReference type="Gene3D" id="1.10.1790.10">
    <property type="entry name" value="PRD domain"/>
    <property type="match status" value="2"/>
</dbReference>
<dbReference type="PANTHER" id="PTHR30185">
    <property type="entry name" value="CRYPTIC BETA-GLUCOSIDE BGL OPERON ANTITERMINATOR"/>
    <property type="match status" value="1"/>
</dbReference>
<dbReference type="PROSITE" id="PS51099">
    <property type="entry name" value="PTS_EIIB_TYPE_2"/>
    <property type="match status" value="1"/>
</dbReference>
<dbReference type="InterPro" id="IPR011608">
    <property type="entry name" value="PRD"/>
</dbReference>
<dbReference type="InterPro" id="IPR036095">
    <property type="entry name" value="PTS_EIIB-like_sf"/>
</dbReference>
<dbReference type="PANTHER" id="PTHR30185:SF18">
    <property type="entry name" value="TRANSCRIPTIONAL REGULATOR MTLR"/>
    <property type="match status" value="1"/>
</dbReference>
<feature type="domain" description="PRD" evidence="8">
    <location>
        <begin position="205"/>
        <end position="310"/>
    </location>
</feature>
<dbReference type="SUPFAM" id="SSF55804">
    <property type="entry name" value="Phoshotransferase/anion transport protein"/>
    <property type="match status" value="1"/>
</dbReference>
<evidence type="ECO:0000256" key="1">
    <source>
        <dbReference type="ARBA" id="ARBA00022679"/>
    </source>
</evidence>
<gene>
    <name evidence="9" type="ORF">SAMN04488054_101123</name>
</gene>
<dbReference type="InterPro" id="IPR003501">
    <property type="entry name" value="PTS_EIIB_2/3"/>
</dbReference>
<dbReference type="STRING" id="266892.SAMN04488054_101123"/>
<evidence type="ECO:0000259" key="8">
    <source>
        <dbReference type="PROSITE" id="PS51372"/>
    </source>
</evidence>
<dbReference type="SUPFAM" id="SSF46785">
    <property type="entry name" value="Winged helix' DNA-binding domain"/>
    <property type="match status" value="1"/>
</dbReference>
<keyword evidence="4" id="KW-0804">Transcription</keyword>
<feature type="region of interest" description="Disordered" evidence="5">
    <location>
        <begin position="511"/>
        <end position="534"/>
    </location>
</feature>
<dbReference type="Pfam" id="PF00359">
    <property type="entry name" value="PTS_EIIA_2"/>
    <property type="match status" value="1"/>
</dbReference>
<organism evidence="9 10">
    <name type="scientific">Salibacterium qingdaonense</name>
    <dbReference type="NCBI Taxonomy" id="266892"/>
    <lineage>
        <taxon>Bacteria</taxon>
        <taxon>Bacillati</taxon>
        <taxon>Bacillota</taxon>
        <taxon>Bacilli</taxon>
        <taxon>Bacillales</taxon>
        <taxon>Bacillaceae</taxon>
    </lineage>
</organism>
<dbReference type="InterPro" id="IPR036634">
    <property type="entry name" value="PRD_sf"/>
</dbReference>
<keyword evidence="3" id="KW-0805">Transcription regulation</keyword>
<dbReference type="InterPro" id="IPR036390">
    <property type="entry name" value="WH_DNA-bd_sf"/>
</dbReference>
<dbReference type="InterPro" id="IPR013196">
    <property type="entry name" value="HTH_11"/>
</dbReference>
<dbReference type="PROSITE" id="PS51094">
    <property type="entry name" value="PTS_EIIA_TYPE_2"/>
    <property type="match status" value="1"/>
</dbReference>
<sequence>MAVDYMTARERELIRYLLHQDKEIPVADAAAELEVSSRTVHRDLKGLGKTLRRYNLNLIKSAGKGVKIEGTREDKQELELSLLQPSVVEYTAEERRTLILCRLLESVEPLKLQTLARELKVTSATISYDLDQLETWFETTDLSLTRRRGYGVTVSGSESAKRAAMSSLLAENFGENDLFRLMRENIKSKNGSPESGEISQRLLGLVEQDKWLTVEKILADMKDELPYHFADSAYVGLVVHLTLAIERISQGEKIEINDSYLKTLEDTKEYDTAVLLIEKLEKVFRLSIPKAEIGYITMHLRGAKIREDQDYLPDLDHLSAAVYAKALMDYMQSATGQPLKEDDSLYQGLVAHLDPALYRISENMRIYNPLLNQIKSDYKDLFLLVTEAVEESLDRTLPESEVGYLTLHFGSALEKLQNDGRVNALVVCSSGIGSSKMLMTRLRKEIPEIESLKNISMMDLEEHQGAGYDIVISTMELHDDVFPYIVVNPFLTKKDIEKVKLFIRKLPPFESSSTRTDSQHGTEPEDLTGQSGDVSEELRRIQVYTELIVQVMETFKVLPPVEGGDIYQILTKAEAGVQQEGTLQDSETAADALWNRYQKGGTAVPQTNLALFHARTEAVHAPCFHIQPLIRPVSLKAMDGTKTDVEHLLILLAPAGDKPETYEVLSAVSEQLVAGKKTLDLFASADEDKIKSHMGQAFRTWLKEKL</sequence>
<evidence type="ECO:0000313" key="10">
    <source>
        <dbReference type="Proteomes" id="UP000199668"/>
    </source>
</evidence>
<name>A0A1I4HZU8_9BACI</name>
<evidence type="ECO:0000259" key="7">
    <source>
        <dbReference type="PROSITE" id="PS51099"/>
    </source>
</evidence>
<evidence type="ECO:0000256" key="4">
    <source>
        <dbReference type="ARBA" id="ARBA00023163"/>
    </source>
</evidence>
<dbReference type="AlphaFoldDB" id="A0A1I4HZU8"/>
<dbReference type="PROSITE" id="PS51372">
    <property type="entry name" value="PRD_2"/>
    <property type="match status" value="2"/>
</dbReference>
<dbReference type="InterPro" id="IPR013011">
    <property type="entry name" value="PTS_EIIB_2"/>
</dbReference>
<dbReference type="InterPro" id="IPR036388">
    <property type="entry name" value="WH-like_DNA-bd_sf"/>
</dbReference>
<dbReference type="Pfam" id="PF08279">
    <property type="entry name" value="HTH_11"/>
    <property type="match status" value="2"/>
</dbReference>
<dbReference type="Gene3D" id="3.40.50.2300">
    <property type="match status" value="1"/>
</dbReference>
<dbReference type="Proteomes" id="UP000199668">
    <property type="component" value="Unassembled WGS sequence"/>
</dbReference>
<feature type="domain" description="PRD" evidence="8">
    <location>
        <begin position="315"/>
        <end position="419"/>
    </location>
</feature>
<dbReference type="InterPro" id="IPR002178">
    <property type="entry name" value="PTS_EIIA_type-2_dom"/>
</dbReference>
<dbReference type="SUPFAM" id="SSF52794">
    <property type="entry name" value="PTS system IIB component-like"/>
    <property type="match status" value="1"/>
</dbReference>
<dbReference type="SUPFAM" id="SSF63520">
    <property type="entry name" value="PTS-regulatory domain, PRD"/>
    <property type="match status" value="2"/>
</dbReference>
<reference evidence="9 10" key="1">
    <citation type="submission" date="2016-10" db="EMBL/GenBank/DDBJ databases">
        <authorList>
            <person name="de Groot N.N."/>
        </authorList>
    </citation>
    <scope>NUCLEOTIDE SEQUENCE [LARGE SCALE GENOMIC DNA]</scope>
    <source>
        <strain evidence="9 10">CGMCC 1.6134</strain>
    </source>
</reference>
<dbReference type="RefSeq" id="WP_177195370.1">
    <property type="nucleotide sequence ID" value="NZ_FOTY01000001.1"/>
</dbReference>
<keyword evidence="1" id="KW-0808">Transferase</keyword>
<dbReference type="GO" id="GO:0009401">
    <property type="term" value="P:phosphoenolpyruvate-dependent sugar phosphotransferase system"/>
    <property type="evidence" value="ECO:0007669"/>
    <property type="project" value="InterPro"/>
</dbReference>
<evidence type="ECO:0000256" key="3">
    <source>
        <dbReference type="ARBA" id="ARBA00023015"/>
    </source>
</evidence>
<dbReference type="Gene3D" id="1.10.10.10">
    <property type="entry name" value="Winged helix-like DNA-binding domain superfamily/Winged helix DNA-binding domain"/>
    <property type="match status" value="2"/>
</dbReference>
<keyword evidence="10" id="KW-1185">Reference proteome</keyword>
<dbReference type="InterPro" id="IPR050661">
    <property type="entry name" value="BglG_antiterminators"/>
</dbReference>
<dbReference type="GO" id="GO:0008982">
    <property type="term" value="F:protein-N(PI)-phosphohistidine-sugar phosphotransferase activity"/>
    <property type="evidence" value="ECO:0007669"/>
    <property type="project" value="InterPro"/>
</dbReference>
<dbReference type="Pfam" id="PF00874">
    <property type="entry name" value="PRD"/>
    <property type="match status" value="2"/>
</dbReference>
<dbReference type="Pfam" id="PF02302">
    <property type="entry name" value="PTS_IIB"/>
    <property type="match status" value="1"/>
</dbReference>